<dbReference type="Proteomes" id="UP000320674">
    <property type="component" value="Unassembled WGS sequence"/>
</dbReference>
<keyword evidence="1" id="KW-0238">DNA-binding</keyword>
<dbReference type="PANTHER" id="PTHR46558">
    <property type="entry name" value="TRACRIPTIONAL REGULATORY PROTEIN-RELATED-RELATED"/>
    <property type="match status" value="1"/>
</dbReference>
<dbReference type="InterPro" id="IPR001387">
    <property type="entry name" value="Cro/C1-type_HTH"/>
</dbReference>
<dbReference type="SUPFAM" id="SSF47413">
    <property type="entry name" value="lambda repressor-like DNA-binding domains"/>
    <property type="match status" value="1"/>
</dbReference>
<evidence type="ECO:0000313" key="4">
    <source>
        <dbReference type="Proteomes" id="UP000320674"/>
    </source>
</evidence>
<protein>
    <submittedName>
        <fullName evidence="3">XRE family transcriptional regulator</fullName>
    </submittedName>
</protein>
<dbReference type="AlphaFoldDB" id="A0A552HQ96"/>
<evidence type="ECO:0000256" key="1">
    <source>
        <dbReference type="ARBA" id="ARBA00023125"/>
    </source>
</evidence>
<reference evidence="3 4" key="1">
    <citation type="submission" date="2019-01" db="EMBL/GenBank/DDBJ databases">
        <title>Coherence of Microcystis species and biogeography revealed through population genomics.</title>
        <authorList>
            <person name="Perez-Carrascal O.M."/>
            <person name="Terrat Y."/>
            <person name="Giani A."/>
            <person name="Fortin N."/>
            <person name="Tromas N."/>
            <person name="Shapiro B.J."/>
        </authorList>
    </citation>
    <scope>NUCLEOTIDE SEQUENCE [LARGE SCALE GENOMIC DNA]</scope>
    <source>
        <strain evidence="3">Mv_BB_P_19951000_S68D</strain>
    </source>
</reference>
<dbReference type="SMART" id="SM00530">
    <property type="entry name" value="HTH_XRE"/>
    <property type="match status" value="1"/>
</dbReference>
<dbReference type="PROSITE" id="PS50943">
    <property type="entry name" value="HTH_CROC1"/>
    <property type="match status" value="1"/>
</dbReference>
<accession>A0A552HQ96</accession>
<dbReference type="GO" id="GO:0003677">
    <property type="term" value="F:DNA binding"/>
    <property type="evidence" value="ECO:0007669"/>
    <property type="project" value="UniProtKB-KW"/>
</dbReference>
<evidence type="ECO:0000313" key="3">
    <source>
        <dbReference type="EMBL" id="TRU73369.1"/>
    </source>
</evidence>
<dbReference type="Pfam" id="PF01381">
    <property type="entry name" value="HTH_3"/>
    <property type="match status" value="1"/>
</dbReference>
<dbReference type="CDD" id="cd00093">
    <property type="entry name" value="HTH_XRE"/>
    <property type="match status" value="1"/>
</dbReference>
<dbReference type="InterPro" id="IPR010982">
    <property type="entry name" value="Lambda_DNA-bd_dom_sf"/>
</dbReference>
<proteinExistence type="predicted"/>
<dbReference type="Gene3D" id="1.10.260.40">
    <property type="entry name" value="lambda repressor-like DNA-binding domains"/>
    <property type="match status" value="1"/>
</dbReference>
<dbReference type="PANTHER" id="PTHR46558:SF4">
    <property type="entry name" value="DNA-BIDING PHAGE PROTEIN"/>
    <property type="match status" value="1"/>
</dbReference>
<dbReference type="EMBL" id="SFAZ01000177">
    <property type="protein sequence ID" value="TRU73369.1"/>
    <property type="molecule type" value="Genomic_DNA"/>
</dbReference>
<sequence length="81" mass="9409">MNISIMLSQVMELTFSQWFLIKRRSRSLSQDDIAKTLGVSKQTISNWEREVTIPTLTINQFKKLCKLLDCTLDDFPSPQDD</sequence>
<name>A0A552HQ96_MICVR</name>
<organism evidence="3 4">
    <name type="scientific">Microcystis viridis Mv_BB_P_19951000_S68D</name>
    <dbReference type="NCBI Taxonomy" id="2486270"/>
    <lineage>
        <taxon>Bacteria</taxon>
        <taxon>Bacillati</taxon>
        <taxon>Cyanobacteriota</taxon>
        <taxon>Cyanophyceae</taxon>
        <taxon>Oscillatoriophycideae</taxon>
        <taxon>Chroococcales</taxon>
        <taxon>Microcystaceae</taxon>
        <taxon>Microcystis</taxon>
    </lineage>
</organism>
<gene>
    <name evidence="3" type="ORF">EWV77_11950</name>
</gene>
<feature type="domain" description="HTH cro/C1-type" evidence="2">
    <location>
        <begin position="23"/>
        <end position="75"/>
    </location>
</feature>
<comment type="caution">
    <text evidence="3">The sequence shown here is derived from an EMBL/GenBank/DDBJ whole genome shotgun (WGS) entry which is preliminary data.</text>
</comment>
<evidence type="ECO:0000259" key="2">
    <source>
        <dbReference type="PROSITE" id="PS50943"/>
    </source>
</evidence>